<evidence type="ECO:0000256" key="2">
    <source>
        <dbReference type="ARBA" id="ARBA00022723"/>
    </source>
</evidence>
<feature type="domain" description="Terpene synthase metal-binding" evidence="6">
    <location>
        <begin position="264"/>
        <end position="497"/>
    </location>
</feature>
<reference evidence="7" key="2">
    <citation type="submission" date="2018-10" db="UniProtKB">
        <authorList>
            <consortium name="EnsemblPlants"/>
        </authorList>
    </citation>
    <scope>IDENTIFICATION</scope>
</reference>
<dbReference type="Gramene" id="TraesCS6B03G0213700.1">
    <property type="protein sequence ID" value="TraesCS6B03G0213700.1.CDS"/>
    <property type="gene ID" value="TraesCS6B03G0213700"/>
</dbReference>
<dbReference type="Pfam" id="PF01397">
    <property type="entry name" value="Terpene_synth"/>
    <property type="match status" value="1"/>
</dbReference>
<dbReference type="PANTHER" id="PTHR31225">
    <property type="entry name" value="OS04G0344100 PROTEIN-RELATED"/>
    <property type="match status" value="1"/>
</dbReference>
<dbReference type="InterPro" id="IPR001906">
    <property type="entry name" value="Terpene_synth_N"/>
</dbReference>
<dbReference type="OrthoDB" id="672026at2759"/>
<keyword evidence="4" id="KW-0456">Lyase</keyword>
<comment type="cofactor">
    <cofactor evidence="1">
        <name>Mg(2+)</name>
        <dbReference type="ChEBI" id="CHEBI:18420"/>
    </cofactor>
</comment>
<dbReference type="Gramene" id="TraesKAR6B01G0049280.1">
    <property type="protein sequence ID" value="cds.TraesKAR6B01G0049280.1"/>
    <property type="gene ID" value="TraesKAR6B01G0049280"/>
</dbReference>
<dbReference type="Gramene" id="TraesARI6B03G03408090.1">
    <property type="protein sequence ID" value="TraesARI6B03G03408090.1"/>
    <property type="gene ID" value="TraesARI6B03G03408090"/>
</dbReference>
<keyword evidence="8" id="KW-1185">Reference proteome</keyword>
<reference evidence="7" key="1">
    <citation type="submission" date="2018-08" db="EMBL/GenBank/DDBJ databases">
        <authorList>
            <person name="Rossello M."/>
        </authorList>
    </citation>
    <scope>NUCLEOTIDE SEQUENCE [LARGE SCALE GENOMIC DNA]</scope>
    <source>
        <strain evidence="7">cv. Chinese Spring</strain>
    </source>
</reference>
<dbReference type="Gramene" id="TraesSTA6B03G03441330.1">
    <property type="protein sequence ID" value="TraesSTA6B03G03441330.1"/>
    <property type="gene ID" value="TraesSTA6B03G03441330"/>
</dbReference>
<dbReference type="Gramene" id="TraesMAC6B03G03448930.1">
    <property type="protein sequence ID" value="TraesMAC6B03G03448930.1"/>
    <property type="gene ID" value="TraesMAC6B03G03448930"/>
</dbReference>
<dbReference type="Gene3D" id="1.10.600.10">
    <property type="entry name" value="Farnesyl Diphosphate Synthase"/>
    <property type="match status" value="1"/>
</dbReference>
<name>A0A3B6PGM9_WHEAT</name>
<organism evidence="7">
    <name type="scientific">Triticum aestivum</name>
    <name type="common">Wheat</name>
    <dbReference type="NCBI Taxonomy" id="4565"/>
    <lineage>
        <taxon>Eukaryota</taxon>
        <taxon>Viridiplantae</taxon>
        <taxon>Streptophyta</taxon>
        <taxon>Embryophyta</taxon>
        <taxon>Tracheophyta</taxon>
        <taxon>Spermatophyta</taxon>
        <taxon>Magnoliopsida</taxon>
        <taxon>Liliopsida</taxon>
        <taxon>Poales</taxon>
        <taxon>Poaceae</taxon>
        <taxon>BOP clade</taxon>
        <taxon>Pooideae</taxon>
        <taxon>Triticodae</taxon>
        <taxon>Triticeae</taxon>
        <taxon>Triticinae</taxon>
        <taxon>Triticum</taxon>
    </lineage>
</organism>
<gene>
    <name evidence="7" type="primary">LOC123133529</name>
</gene>
<keyword evidence="3" id="KW-0460">Magnesium</keyword>
<evidence type="ECO:0000259" key="6">
    <source>
        <dbReference type="Pfam" id="PF03936"/>
    </source>
</evidence>
<dbReference type="GO" id="GO:0016114">
    <property type="term" value="P:terpenoid biosynthetic process"/>
    <property type="evidence" value="ECO:0007669"/>
    <property type="project" value="InterPro"/>
</dbReference>
<dbReference type="Gramene" id="TraesNOR6B03G03483090.1">
    <property type="protein sequence ID" value="TraesNOR6B03G03483090.1"/>
    <property type="gene ID" value="TraesNOR6B03G03483090"/>
</dbReference>
<dbReference type="GO" id="GO:0000287">
    <property type="term" value="F:magnesium ion binding"/>
    <property type="evidence" value="ECO:0007669"/>
    <property type="project" value="InterPro"/>
</dbReference>
<evidence type="ECO:0000259" key="5">
    <source>
        <dbReference type="Pfam" id="PF01397"/>
    </source>
</evidence>
<dbReference type="InterPro" id="IPR008949">
    <property type="entry name" value="Isoprenoid_synthase_dom_sf"/>
</dbReference>
<dbReference type="PANTHER" id="PTHR31225:SF0">
    <property type="entry name" value="S-(+)-LINALOOL SYNTHASE, CHLOROPLASTIC"/>
    <property type="match status" value="1"/>
</dbReference>
<dbReference type="STRING" id="4565.A0A3B6PGM9"/>
<dbReference type="InterPro" id="IPR036965">
    <property type="entry name" value="Terpene_synth_N_sf"/>
</dbReference>
<feature type="domain" description="Terpene synthase N-terminal" evidence="5">
    <location>
        <begin position="66"/>
        <end position="205"/>
    </location>
</feature>
<dbReference type="OMA" id="RHREHHE"/>
<evidence type="ECO:0000313" key="8">
    <source>
        <dbReference type="Proteomes" id="UP000019116"/>
    </source>
</evidence>
<protein>
    <submittedName>
        <fullName evidence="7">Uncharacterized protein</fullName>
    </submittedName>
</protein>
<dbReference type="Gramene" id="TraesLAC6B03G03404320.1">
    <property type="protein sequence ID" value="TraesLAC6B03G03404320.1"/>
    <property type="gene ID" value="TraesLAC6B03G03404320"/>
</dbReference>
<dbReference type="InterPro" id="IPR050148">
    <property type="entry name" value="Terpene_synthase-like"/>
</dbReference>
<dbReference type="Gene3D" id="1.50.10.130">
    <property type="entry name" value="Terpene synthase, N-terminal domain"/>
    <property type="match status" value="1"/>
</dbReference>
<dbReference type="Gramene" id="TraesLDM6B03G03454180.1">
    <property type="protein sequence ID" value="TraesLDM6B03G03454180.1"/>
    <property type="gene ID" value="TraesLDM6B03G03454180"/>
</dbReference>
<evidence type="ECO:0000313" key="7">
    <source>
        <dbReference type="EnsemblPlants" id="TraesCS6B02G090800.1"/>
    </source>
</evidence>
<keyword evidence="2" id="KW-0479">Metal-binding</keyword>
<dbReference type="RefSeq" id="XP_044408939.1">
    <property type="nucleotide sequence ID" value="XM_044553004.1"/>
</dbReference>
<evidence type="ECO:0000256" key="4">
    <source>
        <dbReference type="ARBA" id="ARBA00023239"/>
    </source>
</evidence>
<dbReference type="Gramene" id="TraesWEE_scaffold_056991_01G000300.1">
    <property type="protein sequence ID" value="TraesWEE_scaffold_056991_01G000300.1"/>
    <property type="gene ID" value="TraesWEE_scaffold_056991_01G000300"/>
</dbReference>
<dbReference type="Gramene" id="TraesCS6B02G090800.1">
    <property type="protein sequence ID" value="TraesCS6B02G090800.1"/>
    <property type="gene ID" value="TraesCS6B02G090800"/>
</dbReference>
<dbReference type="GeneID" id="123133529"/>
<dbReference type="Gramene" id="TraesJAG6B03G03440840.1">
    <property type="protein sequence ID" value="TraesJAG6B03G03440840.1"/>
    <property type="gene ID" value="TraesJAG6B03G03440840"/>
</dbReference>
<dbReference type="Proteomes" id="UP000019116">
    <property type="component" value="Chromosome 6B"/>
</dbReference>
<dbReference type="InterPro" id="IPR005630">
    <property type="entry name" value="Terpene_synthase_metal-bd"/>
</dbReference>
<dbReference type="AlphaFoldDB" id="A0A3B6PGM9"/>
<dbReference type="GO" id="GO:0010333">
    <property type="term" value="F:terpene synthase activity"/>
    <property type="evidence" value="ECO:0000318"/>
    <property type="project" value="GO_Central"/>
</dbReference>
<dbReference type="Gramene" id="TraesRN6B0100204200.1">
    <property type="protein sequence ID" value="TraesRN6B0100204200.1"/>
    <property type="gene ID" value="TraesRN6B0100204200"/>
</dbReference>
<dbReference type="Pfam" id="PF03936">
    <property type="entry name" value="Terpene_synth_C"/>
    <property type="match status" value="1"/>
</dbReference>
<dbReference type="InterPro" id="IPR008930">
    <property type="entry name" value="Terpenoid_cyclase/PrenylTrfase"/>
</dbReference>
<proteinExistence type="predicted"/>
<dbReference type="EnsemblPlants" id="TraesCS6B02G090800.1">
    <property type="protein sequence ID" value="TraesCS6B02G090800.1"/>
    <property type="gene ID" value="TraesCS6B02G090800"/>
</dbReference>
<evidence type="ECO:0000256" key="3">
    <source>
        <dbReference type="ARBA" id="ARBA00022842"/>
    </source>
</evidence>
<dbReference type="GO" id="GO:0046246">
    <property type="term" value="P:terpene biosynthetic process"/>
    <property type="evidence" value="ECO:0000318"/>
    <property type="project" value="GO_Central"/>
</dbReference>
<dbReference type="KEGG" id="taes:123133529"/>
<dbReference type="SUPFAM" id="SSF48576">
    <property type="entry name" value="Terpenoid synthases"/>
    <property type="match status" value="1"/>
</dbReference>
<sequence>MAAAHVCFSLSSAPLHLPALPVARNGGRSGQNRGLFRPSTVIYPGREPVFHELSDDFDFQKSLSNVQALLHQHLKIRKGMLSTVDHLKRLCIDHYFHDEIDNIMDSCVNLIHSDDLLDATLSLRLMREAGYSFSADDVLRKFTNNNGDFKLRHSKDLRGLLSLQDMSHLNMGEASLYKAKEFSSKHLKFAIKYLEPNLARYVMKSLDHPYHVSLMQYKARHHLSYLQNLPTRHTAIETLALAEFQIKKLQHQREMQEVKRWWIDLGLAQEIPAARYQVLKWYMWSMTILDGLSFSRYRVEATKVISMVYIVDDIFDLVATQEELSLFNEAIKMWDLAAAESLPSYMISCYKALYTITNDIADMVRKEHGFNPINHLKKAWVSLFDGFMIEGKWLSTNQIPTSKDYLRNGIITSGAPLLFMHLLFMLGHDLTEDNNDHILRVISCPAKIMRLWDDMRSAKDELQEGLDGSYKDLYQRENPHADAEKHMLDMIAGEWEDLNRECFSNTMSTLPPSFIGASLNFARMVSIMYGYDNEQRLPVLEDYTRMLLF</sequence>
<evidence type="ECO:0000256" key="1">
    <source>
        <dbReference type="ARBA" id="ARBA00001946"/>
    </source>
</evidence>
<dbReference type="SUPFAM" id="SSF48239">
    <property type="entry name" value="Terpenoid cyclases/Protein prenyltransferases"/>
    <property type="match status" value="1"/>
</dbReference>
<dbReference type="Gramene" id="TraesPARA_EIv1.0_2016430.1">
    <property type="protein sequence ID" value="TraesPARA_EIv1.0_2016430.1.CDS"/>
    <property type="gene ID" value="TraesPARA_EIv1.0_2016430"/>
</dbReference>
<dbReference type="SMR" id="A0A3B6PGM9"/>
<accession>A0A3B6PGM9</accession>